<dbReference type="Gene3D" id="6.10.280.150">
    <property type="match status" value="1"/>
</dbReference>
<reference evidence="4 5" key="1">
    <citation type="journal article" date="2019" name="Sci. Rep.">
        <title>A high-quality genome of Eragrostis curvula grass provides insights into Poaceae evolution and supports new strategies to enhance forage quality.</title>
        <authorList>
            <person name="Carballo J."/>
            <person name="Santos B.A.C.M."/>
            <person name="Zappacosta D."/>
            <person name="Garbus I."/>
            <person name="Selva J.P."/>
            <person name="Gallo C.A."/>
            <person name="Diaz A."/>
            <person name="Albertini E."/>
            <person name="Caccamo M."/>
            <person name="Echenique V."/>
        </authorList>
    </citation>
    <scope>NUCLEOTIDE SEQUENCE [LARGE SCALE GENOMIC DNA]</scope>
    <source>
        <strain evidence="5">cv. Victoria</strain>
        <tissue evidence="4">Leaf</tissue>
    </source>
</reference>
<comment type="function">
    <text evidence="2">Involved in regulation of actin and microtubule organization. Part of a WAVE complex that activates the Arp2/3 complex.</text>
</comment>
<dbReference type="PANTHER" id="PTHR12902:SF1">
    <property type="entry name" value="WISKOTT-ALDRICH SYNDROME PROTEIN FAMILY MEMBER"/>
    <property type="match status" value="1"/>
</dbReference>
<comment type="similarity">
    <text evidence="1 2">Belongs to the SCAR/WAVE family.</text>
</comment>
<keyword evidence="2" id="KW-0963">Cytoplasm</keyword>
<dbReference type="OrthoDB" id="1929108at2759"/>
<dbReference type="Gramene" id="TVT97796">
    <property type="protein sequence ID" value="TVT97796"/>
    <property type="gene ID" value="EJB05_56930"/>
</dbReference>
<dbReference type="PROSITE" id="PS50096">
    <property type="entry name" value="IQ"/>
    <property type="match status" value="1"/>
</dbReference>
<dbReference type="GO" id="GO:2000601">
    <property type="term" value="P:positive regulation of Arp2/3 complex-mediated actin nucleation"/>
    <property type="evidence" value="ECO:0007669"/>
    <property type="project" value="TreeGrafter"/>
</dbReference>
<feature type="region of interest" description="Disordered" evidence="3">
    <location>
        <begin position="495"/>
        <end position="549"/>
    </location>
</feature>
<evidence type="ECO:0000313" key="5">
    <source>
        <dbReference type="Proteomes" id="UP000324897"/>
    </source>
</evidence>
<feature type="region of interest" description="Disordered" evidence="3">
    <location>
        <begin position="419"/>
        <end position="443"/>
    </location>
</feature>
<evidence type="ECO:0000256" key="1">
    <source>
        <dbReference type="ARBA" id="ARBA00006993"/>
    </source>
</evidence>
<dbReference type="GO" id="GO:0030036">
    <property type="term" value="P:actin cytoskeleton organization"/>
    <property type="evidence" value="ECO:0007669"/>
    <property type="project" value="UniProtKB-UniRule"/>
</dbReference>
<dbReference type="PANTHER" id="PTHR12902">
    <property type="entry name" value="WASP-1"/>
    <property type="match status" value="1"/>
</dbReference>
<feature type="compositionally biased region" description="Basic and acidic residues" evidence="3">
    <location>
        <begin position="344"/>
        <end position="356"/>
    </location>
</feature>
<feature type="compositionally biased region" description="Polar residues" evidence="3">
    <location>
        <begin position="432"/>
        <end position="443"/>
    </location>
</feature>
<protein>
    <recommendedName>
        <fullName evidence="2">Protein SCAR</fullName>
    </recommendedName>
    <alternativeName>
        <fullName evidence="2">Protein WAVE</fullName>
    </alternativeName>
</protein>
<dbReference type="InterPro" id="IPR028288">
    <property type="entry name" value="SCAR/WAVE_fam"/>
</dbReference>
<feature type="compositionally biased region" description="Basic and acidic residues" evidence="3">
    <location>
        <begin position="419"/>
        <end position="431"/>
    </location>
</feature>
<dbReference type="Gene3D" id="1.20.5.340">
    <property type="match status" value="1"/>
</dbReference>
<comment type="caution">
    <text evidence="4">The sequence shown here is derived from an EMBL/GenBank/DDBJ whole genome shotgun (WGS) entry which is preliminary data.</text>
</comment>
<proteinExistence type="inferred from homology"/>
<evidence type="ECO:0000313" key="4">
    <source>
        <dbReference type="EMBL" id="TVT97796.1"/>
    </source>
</evidence>
<keyword evidence="2" id="KW-0206">Cytoskeleton</keyword>
<keyword evidence="2" id="KW-0009">Actin-binding</keyword>
<evidence type="ECO:0000256" key="2">
    <source>
        <dbReference type="RuleBase" id="RU367034"/>
    </source>
</evidence>
<feature type="compositionally biased region" description="Low complexity" evidence="3">
    <location>
        <begin position="515"/>
        <end position="529"/>
    </location>
</feature>
<feature type="region of interest" description="Disordered" evidence="3">
    <location>
        <begin position="336"/>
        <end position="380"/>
    </location>
</feature>
<dbReference type="Proteomes" id="UP000324897">
    <property type="component" value="Unassembled WGS sequence"/>
</dbReference>
<feature type="compositionally biased region" description="Polar residues" evidence="3">
    <location>
        <begin position="360"/>
        <end position="380"/>
    </location>
</feature>
<keyword evidence="5" id="KW-1185">Reference proteome</keyword>
<organism evidence="4 5">
    <name type="scientific">Eragrostis curvula</name>
    <name type="common">weeping love grass</name>
    <dbReference type="NCBI Taxonomy" id="38414"/>
    <lineage>
        <taxon>Eukaryota</taxon>
        <taxon>Viridiplantae</taxon>
        <taxon>Streptophyta</taxon>
        <taxon>Embryophyta</taxon>
        <taxon>Tracheophyta</taxon>
        <taxon>Spermatophyta</taxon>
        <taxon>Magnoliopsida</taxon>
        <taxon>Liliopsida</taxon>
        <taxon>Poales</taxon>
        <taxon>Poaceae</taxon>
        <taxon>PACMAD clade</taxon>
        <taxon>Chloridoideae</taxon>
        <taxon>Eragrostideae</taxon>
        <taxon>Eragrostidinae</taxon>
        <taxon>Eragrostis</taxon>
    </lineage>
</organism>
<dbReference type="GO" id="GO:0003779">
    <property type="term" value="F:actin binding"/>
    <property type="evidence" value="ECO:0007669"/>
    <property type="project" value="UniProtKB-UniRule"/>
</dbReference>
<dbReference type="GO" id="GO:0034237">
    <property type="term" value="F:protein kinase A regulatory subunit binding"/>
    <property type="evidence" value="ECO:0007669"/>
    <property type="project" value="TreeGrafter"/>
</dbReference>
<dbReference type="GO" id="GO:0071933">
    <property type="term" value="F:Arp2/3 complex binding"/>
    <property type="evidence" value="ECO:0007669"/>
    <property type="project" value="TreeGrafter"/>
</dbReference>
<gene>
    <name evidence="4" type="ORF">EJB05_56930</name>
</gene>
<dbReference type="EMBL" id="RWGY01000941">
    <property type="protein sequence ID" value="TVT97796.1"/>
    <property type="molecule type" value="Genomic_DNA"/>
</dbReference>
<comment type="subcellular location">
    <subcellularLocation>
        <location evidence="2">Cytoplasm</location>
        <location evidence="2">Cytoskeleton</location>
    </subcellularLocation>
</comment>
<dbReference type="GO" id="GO:0005856">
    <property type="term" value="C:cytoskeleton"/>
    <property type="evidence" value="ECO:0007669"/>
    <property type="project" value="UniProtKB-SubCell"/>
</dbReference>
<feature type="region of interest" description="Disordered" evidence="3">
    <location>
        <begin position="826"/>
        <end position="848"/>
    </location>
</feature>
<dbReference type="AlphaFoldDB" id="A0A5J9SG46"/>
<feature type="region of interest" description="Disordered" evidence="3">
    <location>
        <begin position="184"/>
        <end position="214"/>
    </location>
</feature>
<feature type="compositionally biased region" description="Acidic residues" evidence="3">
    <location>
        <begin position="838"/>
        <end position="848"/>
    </location>
</feature>
<sequence>MSSRKEQPRCRELAVGMNEPPEAVLQGLAMAGLVGILRQLGDLAELAADVFQELQDQVMAASARGRRLAVRAKKLEADLQPLIDQDSVRPLMDAAAPNTERLRWHADPKVSHGVVAAGDMPYFIAEYIQHCRGPPGLSILDKYDADGDGACLRRYTNPAFFRTSSAKLQQDTLVRAQAYLRGKENRPKFQSSSDNYRPPKSALTGFRSETDTSDNSLPRFLSMLRQLRHRQTSGSVFSSLKLQPQQNIQKFESSPEEKASSVDHSEIEISFTSSSDIYIEMGNIAVDSSTAAEKAEENQQGNVQQFQESVMPYCSDAGSDYGEQCGELGRTSSFEAWLSPDFPTPEHDSIEEESSHDTSNGIISHGITSTNGSHSSAMKANQNSGTAEMFSNKRYKGSFELFASRVSSLPRKLFIKKHDPSTDSFRNETNKQLESTGTDSSLASCSEGSITCCNPQDIPDEAVQPTLAADPAFSIHVSVQETEQCYLNHENTSLQSTKAPSCDASGHSEIHHKQNSPSISNQGSSSSSPDKCEDPKTTSTSTTTDSKNVLWRSMKTSMCEINESLHNATNVQTEYSCSEDAEVVIPLPPPIPPMQWLSVKVHTGPFTHRKSLIKDSMQHAEGKILKTTGFSELTPHSDQDCSEPACTNPQPEAEIHLQQETRQQFFSGESDKNMQVRDRQTEKQIEDHEIFHRKGTDILAAPRSALSISEANKLSNDKQNSPACQNNKGCGDDLQNESVFFSAVQQLAKMSPPSVPRPKYSLLEVGSHERIKLRNGPSLMHPSRNILDQRSELLKDKVISVKPVHERSNVTGSPMNPRVAAVLKRADDIRQAHANDNTDSEDGWIDSD</sequence>
<evidence type="ECO:0000256" key="3">
    <source>
        <dbReference type="SAM" id="MobiDB-lite"/>
    </source>
</evidence>
<feature type="non-terminal residue" evidence="4">
    <location>
        <position position="1"/>
    </location>
</feature>
<name>A0A5J9SG46_9POAL</name>
<accession>A0A5J9SG46</accession>